<dbReference type="RefSeq" id="WP_176070396.1">
    <property type="nucleotide sequence ID" value="NZ_JABWMJ010000008.1"/>
</dbReference>
<dbReference type="GO" id="GO:0006631">
    <property type="term" value="P:fatty acid metabolic process"/>
    <property type="evidence" value="ECO:0007669"/>
    <property type="project" value="UniProtKB-KW"/>
</dbReference>
<name>A0A7Y6NQN7_9BURK</name>
<dbReference type="PROSITE" id="PS00455">
    <property type="entry name" value="AMP_BINDING"/>
    <property type="match status" value="1"/>
</dbReference>
<dbReference type="InterPro" id="IPR025110">
    <property type="entry name" value="AMP-bd_C"/>
</dbReference>
<dbReference type="AlphaFoldDB" id="A0A7Y6NQN7"/>
<dbReference type="FunFam" id="3.30.300.30:FF:000008">
    <property type="entry name" value="2,3-dihydroxybenzoate-AMP ligase"/>
    <property type="match status" value="1"/>
</dbReference>
<dbReference type="EMBL" id="JABWMJ010000008">
    <property type="protein sequence ID" value="NUZ07561.1"/>
    <property type="molecule type" value="Genomic_DNA"/>
</dbReference>
<sequence>MTAVSTMMRAALSLNHFLDRAGRYHADVEIVSRMPDKSLHRHTFRDFHRRALALAEVLVAAGVQPGDRVATLSWNHYAHLECYFGIPAAGAVMHNLNLRLFPHDLAFIVNHAKDHILIVDDVLLPLLAQFSKDVKFERIIVVPLTGKPVPAGYDDYEELLRKASGRFEPVAVDEHAPCGMCYTSGTTGHPKGVVYSHRSTVLHTLVAALPGALGVSDTDTVLPVVPMFHANAWGLPYLAVFVGARLVMPGPHLDAESLLDLFQRERVTITGGVPTIWLSILQALRSAPSRWDLVPGMRMLVGGSAAPESLFRGFDEFGLEVGTAWGMTETSPLGTVSALTAAMRALPEDQQYALRVKQGRAAPLVEIRLIGEQGEVAWDGQSAGEIQVRGPWITGSYHEMPVRESSFTADGWLRTGDVGCIDEHGFLRLTDRTKDLIKSGGEWISSVDLENAIMGHPAVLEAAVIAVPHPRWAERPLAVIVLRPGMSATAEEIQQYGSRTFAKWQVPDAYEFVAEIPRTSTGKFLKTKLRDMYKDWAWQGA</sequence>
<evidence type="ECO:0000256" key="4">
    <source>
        <dbReference type="ARBA" id="ARBA00023098"/>
    </source>
</evidence>
<proteinExistence type="inferred from homology"/>
<feature type="domain" description="AMP-dependent synthetase/ligase" evidence="5">
    <location>
        <begin position="21"/>
        <end position="397"/>
    </location>
</feature>
<dbReference type="Pfam" id="PF00501">
    <property type="entry name" value="AMP-binding"/>
    <property type="match status" value="1"/>
</dbReference>
<evidence type="ECO:0000259" key="6">
    <source>
        <dbReference type="Pfam" id="PF13193"/>
    </source>
</evidence>
<organism evidence="7 8">
    <name type="scientific">Piscinibacter koreensis</name>
    <dbReference type="NCBI Taxonomy" id="2742824"/>
    <lineage>
        <taxon>Bacteria</taxon>
        <taxon>Pseudomonadati</taxon>
        <taxon>Pseudomonadota</taxon>
        <taxon>Betaproteobacteria</taxon>
        <taxon>Burkholderiales</taxon>
        <taxon>Sphaerotilaceae</taxon>
        <taxon>Piscinibacter</taxon>
    </lineage>
</organism>
<keyword evidence="3" id="KW-0276">Fatty acid metabolism</keyword>
<dbReference type="InterPro" id="IPR000873">
    <property type="entry name" value="AMP-dep_synth/lig_dom"/>
</dbReference>
<keyword evidence="2 7" id="KW-0436">Ligase</keyword>
<evidence type="ECO:0000256" key="1">
    <source>
        <dbReference type="ARBA" id="ARBA00006432"/>
    </source>
</evidence>
<dbReference type="Proteomes" id="UP000529637">
    <property type="component" value="Unassembled WGS sequence"/>
</dbReference>
<dbReference type="Gene3D" id="3.30.300.30">
    <property type="match status" value="1"/>
</dbReference>
<evidence type="ECO:0000256" key="3">
    <source>
        <dbReference type="ARBA" id="ARBA00022832"/>
    </source>
</evidence>
<keyword evidence="8" id="KW-1185">Reference proteome</keyword>
<dbReference type="CDD" id="cd12119">
    <property type="entry name" value="ttLC_FACS_AlkK_like"/>
    <property type="match status" value="1"/>
</dbReference>
<dbReference type="GO" id="GO:0016874">
    <property type="term" value="F:ligase activity"/>
    <property type="evidence" value="ECO:0007669"/>
    <property type="project" value="UniProtKB-KW"/>
</dbReference>
<dbReference type="NCBIfam" id="NF004837">
    <property type="entry name" value="PRK06187.1"/>
    <property type="match status" value="1"/>
</dbReference>
<evidence type="ECO:0000259" key="5">
    <source>
        <dbReference type="Pfam" id="PF00501"/>
    </source>
</evidence>
<dbReference type="Pfam" id="PF13193">
    <property type="entry name" value="AMP-binding_C"/>
    <property type="match status" value="1"/>
</dbReference>
<dbReference type="InterPro" id="IPR045851">
    <property type="entry name" value="AMP-bd_C_sf"/>
</dbReference>
<dbReference type="SUPFAM" id="SSF56801">
    <property type="entry name" value="Acetyl-CoA synthetase-like"/>
    <property type="match status" value="1"/>
</dbReference>
<protein>
    <submittedName>
        <fullName evidence="7">Long-chain fatty acid--CoA ligase</fullName>
    </submittedName>
</protein>
<dbReference type="InterPro" id="IPR020845">
    <property type="entry name" value="AMP-binding_CS"/>
</dbReference>
<gene>
    <name evidence="7" type="ORF">HQN59_17485</name>
</gene>
<dbReference type="PANTHER" id="PTHR43859:SF4">
    <property type="entry name" value="BUTANOATE--COA LIGASE AAE1-RELATED"/>
    <property type="match status" value="1"/>
</dbReference>
<comment type="caution">
    <text evidence="7">The sequence shown here is derived from an EMBL/GenBank/DDBJ whole genome shotgun (WGS) entry which is preliminary data.</text>
</comment>
<dbReference type="InterPro" id="IPR042099">
    <property type="entry name" value="ANL_N_sf"/>
</dbReference>
<dbReference type="PANTHER" id="PTHR43859">
    <property type="entry name" value="ACYL-ACTIVATING ENZYME"/>
    <property type="match status" value="1"/>
</dbReference>
<reference evidence="7 8" key="1">
    <citation type="submission" date="2020-06" db="EMBL/GenBank/DDBJ databases">
        <title>Schlegella sp. ID0723 isolated from air conditioner.</title>
        <authorList>
            <person name="Kim D.Y."/>
            <person name="Kim D.-U."/>
        </authorList>
    </citation>
    <scope>NUCLEOTIDE SEQUENCE [LARGE SCALE GENOMIC DNA]</scope>
    <source>
        <strain evidence="7 8">ID0723</strain>
    </source>
</reference>
<evidence type="ECO:0000313" key="7">
    <source>
        <dbReference type="EMBL" id="NUZ07561.1"/>
    </source>
</evidence>
<accession>A0A7Y6NQN7</accession>
<feature type="domain" description="AMP-binding enzyme C-terminal" evidence="6">
    <location>
        <begin position="449"/>
        <end position="523"/>
    </location>
</feature>
<evidence type="ECO:0000313" key="8">
    <source>
        <dbReference type="Proteomes" id="UP000529637"/>
    </source>
</evidence>
<comment type="similarity">
    <text evidence="1">Belongs to the ATP-dependent AMP-binding enzyme family.</text>
</comment>
<evidence type="ECO:0000256" key="2">
    <source>
        <dbReference type="ARBA" id="ARBA00022598"/>
    </source>
</evidence>
<dbReference type="Gene3D" id="3.40.50.12780">
    <property type="entry name" value="N-terminal domain of ligase-like"/>
    <property type="match status" value="1"/>
</dbReference>
<keyword evidence="4" id="KW-0443">Lipid metabolism</keyword>